<name>L0LCC4_9CAUD</name>
<dbReference type="Proteomes" id="UP000010364">
    <property type="component" value="Segment"/>
</dbReference>
<proteinExistence type="predicted"/>
<evidence type="ECO:0000313" key="2">
    <source>
        <dbReference type="Proteomes" id="UP000010364"/>
    </source>
</evidence>
<keyword evidence="2" id="KW-1185">Reference proteome</keyword>
<sequence length="103" mass="12075">MIKITRKQSEALYEFYSLTGEKLKNQLAFLTRDHGKFVGVYEPLNEVPFDEFAELLVTEQYDVKRTIEEVLNDFIDDSKEDIWDIGAECLLDLKRELQLEGLI</sequence>
<accession>L0LCC4</accession>
<dbReference type="KEGG" id="vg:14516096"/>
<evidence type="ECO:0000313" key="1">
    <source>
        <dbReference type="EMBL" id="AGB62761.1"/>
    </source>
</evidence>
<dbReference type="EMBL" id="JX238501">
    <property type="protein sequence ID" value="AGB62761.1"/>
    <property type="molecule type" value="Genomic_DNA"/>
</dbReference>
<dbReference type="OrthoDB" id="22245at10239"/>
<reference evidence="1" key="1">
    <citation type="submission" date="2013-11" db="EMBL/GenBank/DDBJ databases">
        <title>Discovery of phiAGATE novel phage infecting Bacillus pumilus leads to new insights in phylogeny of subfamily Spounavirinae.</title>
        <authorList>
            <person name="Barylski J."/>
            <person name="Nowicki G."/>
            <person name="Gozdzicka-Jozefiak A."/>
        </authorList>
    </citation>
    <scope>NUCLEOTIDE SEQUENCE [LARGE SCALE GENOMIC DNA]</scope>
</reference>
<organism evidence="1 2">
    <name type="scientific">Bacillus phage phiAGATE</name>
    <dbReference type="NCBI Taxonomy" id="1204533"/>
    <lineage>
        <taxon>Viruses</taxon>
        <taxon>Duplodnaviria</taxon>
        <taxon>Heunggongvirae</taxon>
        <taxon>Uroviricota</taxon>
        <taxon>Caudoviricetes</taxon>
        <taxon>Herelleviridae</taxon>
        <taxon>Bastillevirinae</taxon>
        <taxon>Agatevirus</taxon>
        <taxon>Agatevirus agate</taxon>
    </lineage>
</organism>
<dbReference type="RefSeq" id="YP_007349354.1">
    <property type="nucleotide sequence ID" value="NC_020081.2"/>
</dbReference>
<protein>
    <submittedName>
        <fullName evidence="1">Uncharacterized protein</fullName>
    </submittedName>
</protein>
<dbReference type="GeneID" id="14516096"/>